<dbReference type="Proteomes" id="UP000199013">
    <property type="component" value="Unassembled WGS sequence"/>
</dbReference>
<protein>
    <recommendedName>
        <fullName evidence="3">RNA-binding protein</fullName>
    </recommendedName>
</protein>
<dbReference type="AlphaFoldDB" id="A0A1C3PC57"/>
<reference evidence="2" key="1">
    <citation type="submission" date="2016-02" db="EMBL/GenBank/DDBJ databases">
        <authorList>
            <person name="Wibberg D."/>
        </authorList>
    </citation>
    <scope>NUCLEOTIDE SEQUENCE [LARGE SCALE GENOMIC DNA]</scope>
</reference>
<dbReference type="EMBL" id="FLUV01002212">
    <property type="protein sequence ID" value="SBW27390.1"/>
    <property type="molecule type" value="Genomic_DNA"/>
</dbReference>
<sequence>MDERTWIVDAANVIGARPDGWWRDRAAAALRLHKRLSKMCSGVSASRTADRGDLPAQVVLVLEGAARAGIVAGPDPDTHTGPRTGRLVVVHAPGSGDDAVVEAAVEAVRRQRGAVLVITADRELRGRVHAVGAATAGPGWLWALLDNNG</sequence>
<evidence type="ECO:0008006" key="3">
    <source>
        <dbReference type="Google" id="ProtNLM"/>
    </source>
</evidence>
<evidence type="ECO:0000313" key="1">
    <source>
        <dbReference type="EMBL" id="SBW27390.1"/>
    </source>
</evidence>
<keyword evidence="2" id="KW-1185">Reference proteome</keyword>
<name>A0A1C3PC57_9ACTN</name>
<accession>A0A1C3PC57</accession>
<evidence type="ECO:0000313" key="2">
    <source>
        <dbReference type="Proteomes" id="UP000199013"/>
    </source>
</evidence>
<gene>
    <name evidence="1" type="ORF">FDG2_5299</name>
</gene>
<organism evidence="1 2">
    <name type="scientific">Candidatus Protofrankia californiensis</name>
    <dbReference type="NCBI Taxonomy" id="1839754"/>
    <lineage>
        <taxon>Bacteria</taxon>
        <taxon>Bacillati</taxon>
        <taxon>Actinomycetota</taxon>
        <taxon>Actinomycetes</taxon>
        <taxon>Frankiales</taxon>
        <taxon>Frankiaceae</taxon>
        <taxon>Protofrankia</taxon>
    </lineage>
</organism>
<proteinExistence type="predicted"/>